<evidence type="ECO:0000313" key="3">
    <source>
        <dbReference type="Proteomes" id="UP000612585"/>
    </source>
</evidence>
<dbReference type="Pfam" id="PF12770">
    <property type="entry name" value="CHAT"/>
    <property type="match status" value="1"/>
</dbReference>
<dbReference type="Proteomes" id="UP000612585">
    <property type="component" value="Unassembled WGS sequence"/>
</dbReference>
<organism evidence="2 3">
    <name type="scientific">Virgisporangium aurantiacum</name>
    <dbReference type="NCBI Taxonomy" id="175570"/>
    <lineage>
        <taxon>Bacteria</taxon>
        <taxon>Bacillati</taxon>
        <taxon>Actinomycetota</taxon>
        <taxon>Actinomycetes</taxon>
        <taxon>Micromonosporales</taxon>
        <taxon>Micromonosporaceae</taxon>
        <taxon>Virgisporangium</taxon>
    </lineage>
</organism>
<evidence type="ECO:0000313" key="2">
    <source>
        <dbReference type="EMBL" id="GIJ55750.1"/>
    </source>
</evidence>
<proteinExistence type="predicted"/>
<name>A0A8J4DYK0_9ACTN</name>
<dbReference type="EMBL" id="BOPG01000021">
    <property type="protein sequence ID" value="GIJ55750.1"/>
    <property type="molecule type" value="Genomic_DNA"/>
</dbReference>
<dbReference type="AlphaFoldDB" id="A0A8J4DYK0"/>
<accession>A0A8J4DYK0</accession>
<dbReference type="InterPro" id="IPR024983">
    <property type="entry name" value="CHAT_dom"/>
</dbReference>
<gene>
    <name evidence="2" type="ORF">Vau01_032660</name>
</gene>
<keyword evidence="3" id="KW-1185">Reference proteome</keyword>
<feature type="domain" description="CHAT" evidence="1">
    <location>
        <begin position="4"/>
        <end position="177"/>
    </location>
</feature>
<reference evidence="2" key="1">
    <citation type="submission" date="2021-01" db="EMBL/GenBank/DDBJ databases">
        <title>Whole genome shotgun sequence of Virgisporangium aurantiacum NBRC 16421.</title>
        <authorList>
            <person name="Komaki H."/>
            <person name="Tamura T."/>
        </authorList>
    </citation>
    <scope>NUCLEOTIDE SEQUENCE</scope>
    <source>
        <strain evidence="2">NBRC 16421</strain>
    </source>
</reference>
<protein>
    <recommendedName>
        <fullName evidence="1">CHAT domain-containing protein</fullName>
    </recommendedName>
</protein>
<comment type="caution">
    <text evidence="2">The sequence shown here is derived from an EMBL/GenBank/DDBJ whole genome shotgun (WGS) entry which is preliminary data.</text>
</comment>
<evidence type="ECO:0000259" key="1">
    <source>
        <dbReference type="Pfam" id="PF12770"/>
    </source>
</evidence>
<sequence>MAGPGLPGAAREVAALSSIHVGAIPLVPGDSTVEATIGLVRNADLAHLACHGRLRSDNPLFSALELSDGALTLHEMFARGVAPHRVIMAACDSGVERSYEGGEVLGFVSAMMARGTAGVVAAGLPVPDGACVDSMIALHRGIARGLPLAEALYEARSTVGSESPAEYVAWCTLTAYGAA</sequence>